<dbReference type="AlphaFoldDB" id="A0A378I9K5"/>
<protein>
    <submittedName>
        <fullName evidence="3">Uncharacterized protein</fullName>
    </submittedName>
</protein>
<dbReference type="Proteomes" id="UP000054735">
    <property type="component" value="Unassembled WGS sequence"/>
</dbReference>
<feature type="signal peptide" evidence="1">
    <location>
        <begin position="1"/>
        <end position="25"/>
    </location>
</feature>
<dbReference type="STRING" id="28083.Lbir_0536"/>
<keyword evidence="1" id="KW-0732">Signal</keyword>
<organism evidence="3 5">
    <name type="scientific">Legionella birminghamensis</name>
    <dbReference type="NCBI Taxonomy" id="28083"/>
    <lineage>
        <taxon>Bacteria</taxon>
        <taxon>Pseudomonadati</taxon>
        <taxon>Pseudomonadota</taxon>
        <taxon>Gammaproteobacteria</taxon>
        <taxon>Legionellales</taxon>
        <taxon>Legionellaceae</taxon>
        <taxon>Legionella</taxon>
    </lineage>
</organism>
<dbReference type="OrthoDB" id="7053758at2"/>
<keyword evidence="4" id="KW-1185">Reference proteome</keyword>
<dbReference type="RefSeq" id="WP_058522652.1">
    <property type="nucleotide sequence ID" value="NZ_CAAAHV010000006.1"/>
</dbReference>
<proteinExistence type="predicted"/>
<dbReference type="EMBL" id="LNXT01000006">
    <property type="protein sequence ID" value="KTC75162.1"/>
    <property type="molecule type" value="Genomic_DNA"/>
</dbReference>
<dbReference type="EMBL" id="UGNW01000001">
    <property type="protein sequence ID" value="STX31887.1"/>
    <property type="molecule type" value="Genomic_DNA"/>
</dbReference>
<feature type="chain" id="PRO_5017036295" evidence="1">
    <location>
        <begin position="26"/>
        <end position="442"/>
    </location>
</feature>
<evidence type="ECO:0000313" key="5">
    <source>
        <dbReference type="Proteomes" id="UP000255066"/>
    </source>
</evidence>
<reference evidence="3 5" key="2">
    <citation type="submission" date="2018-06" db="EMBL/GenBank/DDBJ databases">
        <authorList>
            <consortium name="Pathogen Informatics"/>
            <person name="Doyle S."/>
        </authorList>
    </citation>
    <scope>NUCLEOTIDE SEQUENCE [LARGE SCALE GENOMIC DNA]</scope>
    <source>
        <strain evidence="3 5">NCTC12437</strain>
    </source>
</reference>
<name>A0A378I9K5_9GAMM</name>
<evidence type="ECO:0000313" key="3">
    <source>
        <dbReference type="EMBL" id="STX31887.1"/>
    </source>
</evidence>
<gene>
    <name evidence="2" type="ORF">Lbir_0536</name>
    <name evidence="3" type="ORF">NCTC12437_01662</name>
</gene>
<reference evidence="2 4" key="1">
    <citation type="submission" date="2015-11" db="EMBL/GenBank/DDBJ databases">
        <title>Genomic analysis of 38 Legionella species identifies large and diverse effector repertoires.</title>
        <authorList>
            <person name="Burstein D."/>
            <person name="Amaro F."/>
            <person name="Zusman T."/>
            <person name="Lifshitz Z."/>
            <person name="Cohen O."/>
            <person name="Gilbert J.A."/>
            <person name="Pupko T."/>
            <person name="Shuman H.A."/>
            <person name="Segal G."/>
        </authorList>
    </citation>
    <scope>NUCLEOTIDE SEQUENCE [LARGE SCALE GENOMIC DNA]</scope>
    <source>
        <strain evidence="2 4">CDC#1407-AL-14</strain>
    </source>
</reference>
<evidence type="ECO:0000256" key="1">
    <source>
        <dbReference type="SAM" id="SignalP"/>
    </source>
</evidence>
<dbReference type="Proteomes" id="UP000255066">
    <property type="component" value="Unassembled WGS sequence"/>
</dbReference>
<evidence type="ECO:0000313" key="2">
    <source>
        <dbReference type="EMBL" id="KTC75162.1"/>
    </source>
</evidence>
<sequence>MDIFISLKRSALCLTSLALTFPLYAGNPLATEDQRLLDEKAISIYQNHSFGLLRIKAKAVYTLAYGLFVSAEATPLLKSMIDELVFSSIQKAVNSDPYFPKVYWVDTGPRQWFGMNVPGGRYSYDNPDVIYRIIPIDGSLHYKIHGHRAPEGLADATFSLISNPNSQGTVALLKNSELQIDADGEYEITVDSDPANGRINHIQSSNDAVQLFVRNTLGDWQVQKPDSLSVEVLDDISGKAPQSDTKIYLSAIKNLGESIFFYGVGALGIKTKLNAVNTFKQPEQSDDLGTLVSQASSFGHFKIEDDEALLLTVDMGGADYFIAPATGPWTITIDPQNNLCSLDNHQAMADTDGRYRFVVSLQDPGVYNWISTTGLHEGTMMLRWQNLPGNQEGQGPAISTELVKIADLPSMLPPETHWVSVTERQGQMVARQEGYQFRSEVH</sequence>
<accession>A0A378I9K5</accession>
<evidence type="ECO:0000313" key="4">
    <source>
        <dbReference type="Proteomes" id="UP000054735"/>
    </source>
</evidence>